<reference evidence="3" key="1">
    <citation type="journal article" date="2015" name="Nature">
        <title>Complex archaea that bridge the gap between prokaryotes and eukaryotes.</title>
        <authorList>
            <person name="Spang A."/>
            <person name="Saw J.H."/>
            <person name="Jorgensen S.L."/>
            <person name="Zaremba-Niedzwiedzka K."/>
            <person name="Martijn J."/>
            <person name="Lind A.E."/>
            <person name="van Eijk R."/>
            <person name="Schleper C."/>
            <person name="Guy L."/>
            <person name="Ettema T.J."/>
        </authorList>
    </citation>
    <scope>NUCLEOTIDE SEQUENCE</scope>
</reference>
<dbReference type="EMBL" id="LAZR01002935">
    <property type="protein sequence ID" value="KKN23826.1"/>
    <property type="molecule type" value="Genomic_DNA"/>
</dbReference>
<accession>A0A0F9RFJ2</accession>
<dbReference type="InterPro" id="IPR023346">
    <property type="entry name" value="Lysozyme-like_dom_sf"/>
</dbReference>
<feature type="domain" description="TtsA-like Glycoside hydrolase family 108" evidence="1">
    <location>
        <begin position="10"/>
        <end position="85"/>
    </location>
</feature>
<feature type="domain" description="Peptidoglycan binding" evidence="2">
    <location>
        <begin position="89"/>
        <end position="152"/>
    </location>
</feature>
<proteinExistence type="predicted"/>
<comment type="caution">
    <text evidence="3">The sequence shown here is derived from an EMBL/GenBank/DDBJ whole genome shotgun (WGS) entry which is preliminary data.</text>
</comment>
<dbReference type="SUPFAM" id="SSF53955">
    <property type="entry name" value="Lysozyme-like"/>
    <property type="match status" value="1"/>
</dbReference>
<organism evidence="3">
    <name type="scientific">marine sediment metagenome</name>
    <dbReference type="NCBI Taxonomy" id="412755"/>
    <lineage>
        <taxon>unclassified sequences</taxon>
        <taxon>metagenomes</taxon>
        <taxon>ecological metagenomes</taxon>
    </lineage>
</organism>
<name>A0A0F9RFJ2_9ZZZZ</name>
<dbReference type="Gene3D" id="1.20.141.10">
    <property type="entry name" value="Chitosanase, subunit A, domain 1"/>
    <property type="match status" value="1"/>
</dbReference>
<gene>
    <name evidence="3" type="ORF">LCGC14_0901100</name>
</gene>
<dbReference type="InterPro" id="IPR018537">
    <property type="entry name" value="Peptidoglycan-bd_3"/>
</dbReference>
<dbReference type="Pfam" id="PF05838">
    <property type="entry name" value="Glyco_hydro_108"/>
    <property type="match status" value="1"/>
</dbReference>
<dbReference type="Pfam" id="PF09374">
    <property type="entry name" value="PG_binding_3"/>
    <property type="match status" value="1"/>
</dbReference>
<evidence type="ECO:0000259" key="1">
    <source>
        <dbReference type="Pfam" id="PF05838"/>
    </source>
</evidence>
<dbReference type="InterPro" id="IPR008565">
    <property type="entry name" value="TtsA-like_GH18_dom"/>
</dbReference>
<evidence type="ECO:0000313" key="3">
    <source>
        <dbReference type="EMBL" id="KKN23826.1"/>
    </source>
</evidence>
<sequence>MGSSWEIGIEFVLEREGGYVNDPNDPGGETKYGISKKAYPQVNITDLTIENAKEIYKKDYWFACSCDELPFHFAIAVFDMAVNMGITKAKRILQIALGVTVDGSIGPKTVAAAHKASTYVVKNLLSERMAEYTRLIVNNQNLAKFSVGWAYRVISLTILIFNGGKK</sequence>
<evidence type="ECO:0000259" key="2">
    <source>
        <dbReference type="Pfam" id="PF09374"/>
    </source>
</evidence>
<protein>
    <submittedName>
        <fullName evidence="3">Uncharacterized protein</fullName>
    </submittedName>
</protein>
<dbReference type="AlphaFoldDB" id="A0A0F9RFJ2"/>
<dbReference type="CDD" id="cd13926">
    <property type="entry name" value="N-acetylmuramidase_GH108"/>
    <property type="match status" value="1"/>
</dbReference>